<keyword evidence="2 6" id="KW-0677">Repeat</keyword>
<reference evidence="7" key="2">
    <citation type="submission" date="2007-04" db="EMBL/GenBank/DDBJ databases">
        <title>The genome of the human body louse.</title>
        <authorList>
            <consortium name="The Human Body Louse Genome Consortium"/>
            <person name="Kirkness E."/>
            <person name="Walenz B."/>
            <person name="Hass B."/>
            <person name="Bruggner R."/>
            <person name="Strausberg R."/>
        </authorList>
    </citation>
    <scope>NUCLEOTIDE SEQUENCE</scope>
    <source>
        <strain evidence="7">USDA</strain>
    </source>
</reference>
<dbReference type="GO" id="GO:0005737">
    <property type="term" value="C:cytoplasm"/>
    <property type="evidence" value="ECO:0007669"/>
    <property type="project" value="TreeGrafter"/>
</dbReference>
<dbReference type="EnsemblMetazoa" id="PHUM451770-RA">
    <property type="protein sequence ID" value="PHUM451770-PA"/>
    <property type="gene ID" value="PHUM451770"/>
</dbReference>
<keyword evidence="9" id="KW-1185">Reference proteome</keyword>
<dbReference type="PANTHER" id="PTHR10502:SF233">
    <property type="entry name" value="ANNEXIN B9"/>
    <property type="match status" value="1"/>
</dbReference>
<dbReference type="SMART" id="SM00335">
    <property type="entry name" value="ANX"/>
    <property type="match status" value="4"/>
</dbReference>
<evidence type="ECO:0000256" key="4">
    <source>
        <dbReference type="ARBA" id="ARBA00023216"/>
    </source>
</evidence>
<reference evidence="8" key="3">
    <citation type="submission" date="2021-02" db="UniProtKB">
        <authorList>
            <consortium name="EnsemblMetazoa"/>
        </authorList>
    </citation>
    <scope>IDENTIFICATION</scope>
    <source>
        <strain evidence="8">USDA</strain>
    </source>
</reference>
<dbReference type="InterPro" id="IPR001464">
    <property type="entry name" value="Annexin"/>
</dbReference>
<dbReference type="GO" id="GO:0005634">
    <property type="term" value="C:nucleus"/>
    <property type="evidence" value="ECO:0007669"/>
    <property type="project" value="TreeGrafter"/>
</dbReference>
<dbReference type="GeneID" id="8230337"/>
<proteinExistence type="inferred from homology"/>
<keyword evidence="5 6" id="KW-0111">Calcium/phospholipid-binding</keyword>
<gene>
    <name evidence="8" type="primary">8230337</name>
    <name evidence="7" type="ORF">Phum_PHUM451770</name>
</gene>
<dbReference type="KEGG" id="phu:Phum_PHUM451770"/>
<dbReference type="HOGENOM" id="CLU_025300_0_2_1"/>
<dbReference type="VEuPathDB" id="VectorBase:PHUM451770"/>
<comment type="similarity">
    <text evidence="1 6">Belongs to the annexin family.</text>
</comment>
<keyword evidence="3 6" id="KW-0106">Calcium</keyword>
<organism>
    <name type="scientific">Pediculus humanus subsp. corporis</name>
    <name type="common">Body louse</name>
    <dbReference type="NCBI Taxonomy" id="121224"/>
    <lineage>
        <taxon>Eukaryota</taxon>
        <taxon>Metazoa</taxon>
        <taxon>Ecdysozoa</taxon>
        <taxon>Arthropoda</taxon>
        <taxon>Hexapoda</taxon>
        <taxon>Insecta</taxon>
        <taxon>Pterygota</taxon>
        <taxon>Neoptera</taxon>
        <taxon>Paraneoptera</taxon>
        <taxon>Psocodea</taxon>
        <taxon>Troctomorpha</taxon>
        <taxon>Phthiraptera</taxon>
        <taxon>Anoplura</taxon>
        <taxon>Pediculidae</taxon>
        <taxon>Pediculus</taxon>
    </lineage>
</organism>
<dbReference type="AlphaFoldDB" id="E0VUL0"/>
<dbReference type="EMBL" id="AAZO01005501">
    <property type="status" value="NOT_ANNOTATED_CDS"/>
    <property type="molecule type" value="Genomic_DNA"/>
</dbReference>
<dbReference type="SUPFAM" id="SSF47874">
    <property type="entry name" value="Annexin"/>
    <property type="match status" value="1"/>
</dbReference>
<dbReference type="FunFam" id="1.10.220.10:FF:000001">
    <property type="entry name" value="Annexin"/>
    <property type="match status" value="1"/>
</dbReference>
<dbReference type="FunFam" id="1.10.220.10:FF:000010">
    <property type="entry name" value="Annexin"/>
    <property type="match status" value="1"/>
</dbReference>
<evidence type="ECO:0000313" key="7">
    <source>
        <dbReference type="EMBL" id="EEB17066.1"/>
    </source>
</evidence>
<dbReference type="FunFam" id="1.10.220.10:FF:000002">
    <property type="entry name" value="Annexin"/>
    <property type="match status" value="1"/>
</dbReference>
<dbReference type="GO" id="GO:0005544">
    <property type="term" value="F:calcium-dependent phospholipid binding"/>
    <property type="evidence" value="ECO:0007669"/>
    <property type="project" value="UniProtKB-KW"/>
</dbReference>
<dbReference type="PRINTS" id="PR00196">
    <property type="entry name" value="ANNEXIN"/>
</dbReference>
<dbReference type="InterPro" id="IPR037104">
    <property type="entry name" value="Annexin_sf"/>
</dbReference>
<accession>E0VUL0</accession>
<dbReference type="InParanoid" id="E0VUL0"/>
<dbReference type="OMA" id="HDIESRT"/>
<keyword evidence="4 6" id="KW-0041">Annexin</keyword>
<comment type="domain">
    <text evidence="6">A pair of annexin repeats may form one binding site for calcium and phospholipid.</text>
</comment>
<dbReference type="InterPro" id="IPR018502">
    <property type="entry name" value="Annexin_repeat"/>
</dbReference>
<evidence type="ECO:0000256" key="5">
    <source>
        <dbReference type="ARBA" id="ARBA00023302"/>
    </source>
</evidence>
<dbReference type="CTD" id="8230337"/>
<name>E0VUL0_PEDHC</name>
<reference evidence="7" key="1">
    <citation type="submission" date="2007-04" db="EMBL/GenBank/DDBJ databases">
        <title>Annotation of Pediculus humanus corporis strain USDA.</title>
        <authorList>
            <person name="Kirkness E."/>
            <person name="Hannick L."/>
            <person name="Hass B."/>
            <person name="Bruggner R."/>
            <person name="Lawson D."/>
            <person name="Bidwell S."/>
            <person name="Joardar V."/>
            <person name="Caler E."/>
            <person name="Walenz B."/>
            <person name="Inman J."/>
            <person name="Schobel S."/>
            <person name="Galinsky K."/>
            <person name="Amedeo P."/>
            <person name="Strausberg R."/>
        </authorList>
    </citation>
    <scope>NUCLEOTIDE SEQUENCE</scope>
    <source>
        <strain evidence="7">USDA</strain>
    </source>
</reference>
<dbReference type="GO" id="GO:0032509">
    <property type="term" value="P:endosome transport via multivesicular body sorting pathway"/>
    <property type="evidence" value="ECO:0007669"/>
    <property type="project" value="TreeGrafter"/>
</dbReference>
<dbReference type="STRING" id="121224.E0VUL0"/>
<dbReference type="GO" id="GO:0005886">
    <property type="term" value="C:plasma membrane"/>
    <property type="evidence" value="ECO:0007669"/>
    <property type="project" value="TreeGrafter"/>
</dbReference>
<dbReference type="OrthoDB" id="37886at2759"/>
<sequence length="291" mass="32306">MKGFGTDEKAIINIIAHRSIVQRLEIADHYKTMFGKKLVSELKSEIGGNFKNAVVALMTSLPEFYADEVKDAVSGVGTDEAALAEILSTLSNYGIRTIAATYEKKYGKTLEKAIKKDTSGQFKKLLVSLSTANREEATTVDEKSALADAKALHEAGEGKWGTDESVINSILVTKSFAQLRKIFEEYEKLAGHDIEYAIKREFHGSLEKGYLSVVKSMKNKVAFLAERLFKSMDGPGTDNKTLIRIIVARSEIDLGDIKQQYEKMYGHTLESKIEGDITGDYRKLMLQLVSC</sequence>
<dbReference type="RefSeq" id="XP_002429804.1">
    <property type="nucleotide sequence ID" value="XM_002429759.1"/>
</dbReference>
<dbReference type="GO" id="GO:0012506">
    <property type="term" value="C:vesicle membrane"/>
    <property type="evidence" value="ECO:0007669"/>
    <property type="project" value="TreeGrafter"/>
</dbReference>
<evidence type="ECO:0000256" key="1">
    <source>
        <dbReference type="ARBA" id="ARBA00007831"/>
    </source>
</evidence>
<evidence type="ECO:0000256" key="2">
    <source>
        <dbReference type="ARBA" id="ARBA00022737"/>
    </source>
</evidence>
<evidence type="ECO:0000313" key="9">
    <source>
        <dbReference type="Proteomes" id="UP000009046"/>
    </source>
</evidence>
<evidence type="ECO:0000313" key="8">
    <source>
        <dbReference type="EnsemblMetazoa" id="PHUM451770-PA"/>
    </source>
</evidence>
<dbReference type="GO" id="GO:0001786">
    <property type="term" value="F:phosphatidylserine binding"/>
    <property type="evidence" value="ECO:0007669"/>
    <property type="project" value="TreeGrafter"/>
</dbReference>
<dbReference type="Pfam" id="PF00191">
    <property type="entry name" value="Annexin"/>
    <property type="match status" value="4"/>
</dbReference>
<dbReference type="InterPro" id="IPR018252">
    <property type="entry name" value="Annexin_repeat_CS"/>
</dbReference>
<dbReference type="PROSITE" id="PS51897">
    <property type="entry name" value="ANNEXIN_2"/>
    <property type="match status" value="4"/>
</dbReference>
<dbReference type="EMBL" id="DS235786">
    <property type="protein sequence ID" value="EEB17066.1"/>
    <property type="molecule type" value="Genomic_DNA"/>
</dbReference>
<dbReference type="eggNOG" id="KOG0819">
    <property type="taxonomic scope" value="Eukaryota"/>
</dbReference>
<dbReference type="Gene3D" id="1.10.220.10">
    <property type="entry name" value="Annexin"/>
    <property type="match status" value="4"/>
</dbReference>
<dbReference type="FunFam" id="1.10.220.10:FF:000005">
    <property type="entry name" value="Annexin"/>
    <property type="match status" value="1"/>
</dbReference>
<dbReference type="GO" id="GO:0005509">
    <property type="term" value="F:calcium ion binding"/>
    <property type="evidence" value="ECO:0007669"/>
    <property type="project" value="InterPro"/>
</dbReference>
<protein>
    <recommendedName>
        <fullName evidence="6">Annexin</fullName>
    </recommendedName>
</protein>
<dbReference type="PANTHER" id="PTHR10502">
    <property type="entry name" value="ANNEXIN"/>
    <property type="match status" value="1"/>
</dbReference>
<dbReference type="PROSITE" id="PS00223">
    <property type="entry name" value="ANNEXIN_1"/>
    <property type="match status" value="2"/>
</dbReference>
<dbReference type="Proteomes" id="UP000009046">
    <property type="component" value="Unassembled WGS sequence"/>
</dbReference>
<evidence type="ECO:0000256" key="3">
    <source>
        <dbReference type="ARBA" id="ARBA00022837"/>
    </source>
</evidence>
<evidence type="ECO:0000256" key="6">
    <source>
        <dbReference type="RuleBase" id="RU003540"/>
    </source>
</evidence>